<keyword evidence="3" id="KW-1003">Cell membrane</keyword>
<dbReference type="PRINTS" id="PR00019">
    <property type="entry name" value="LEURICHRPT"/>
</dbReference>
<evidence type="ECO:0000256" key="9">
    <source>
        <dbReference type="ARBA" id="ARBA00023136"/>
    </source>
</evidence>
<dbReference type="SMART" id="SM00369">
    <property type="entry name" value="LRR_TYP"/>
    <property type="match status" value="8"/>
</dbReference>
<evidence type="ECO:0000256" key="10">
    <source>
        <dbReference type="ARBA" id="ARBA00023170"/>
    </source>
</evidence>
<dbReference type="AlphaFoldDB" id="A0AAD7M5F6"/>
<protein>
    <submittedName>
        <fullName evidence="14">Leucine-rich repeat receptor protein kinase</fullName>
    </submittedName>
</protein>
<dbReference type="FunFam" id="3.80.10.10:FF:000111">
    <property type="entry name" value="LRR receptor-like serine/threonine-protein kinase ERECTA"/>
    <property type="match status" value="1"/>
</dbReference>
<dbReference type="Pfam" id="PF00560">
    <property type="entry name" value="LRR_1"/>
    <property type="match status" value="8"/>
</dbReference>
<dbReference type="InterPro" id="IPR046956">
    <property type="entry name" value="RLP23-like"/>
</dbReference>
<dbReference type="KEGG" id="qsa:O6P43_008358"/>
<dbReference type="FunFam" id="3.80.10.10:FF:001347">
    <property type="entry name" value="LRR receptor-like serine/threonine-protein kinase GSO2"/>
    <property type="match status" value="1"/>
</dbReference>
<dbReference type="PANTHER" id="PTHR48063">
    <property type="entry name" value="LRR RECEPTOR-LIKE KINASE"/>
    <property type="match status" value="1"/>
</dbReference>
<evidence type="ECO:0000256" key="4">
    <source>
        <dbReference type="ARBA" id="ARBA00022614"/>
    </source>
</evidence>
<keyword evidence="6" id="KW-0732">Signal</keyword>
<dbReference type="SUPFAM" id="SSF52058">
    <property type="entry name" value="L domain-like"/>
    <property type="match status" value="2"/>
</dbReference>
<keyword evidence="15" id="KW-1185">Reference proteome</keyword>
<keyword evidence="7" id="KW-0677">Repeat</keyword>
<dbReference type="GO" id="GO:0005886">
    <property type="term" value="C:plasma membrane"/>
    <property type="evidence" value="ECO:0007669"/>
    <property type="project" value="UniProtKB-SubCell"/>
</dbReference>
<sequence>MSHSVFGEVEINCIESERETLLKIKGDLIDEVGHLSSWGSEDSKRECCKWRGIECNNQTGHIDVLNLNVRNCSNDNEKKPPLGGKISRSLIELKYLKVLNLNCNDFRYQLDISEFVGFLSANLSYLDLSSSLFGGPFPYQVGNLSALQFLNIDGNYFQNGKNLESFSRLSSLEILGLGGNNLSEANLCVLKELPSLKILSLRSCGIQDVSLLSSLSCANITSSSLLEMLDLVGNEFSSLVYKWLFDIGKNLVHLDLSNNPLQGSISDAFGVSLQYLGLSNSELSGGIPKSMQNLCALRVLVMDYNNITGKLDELIGNLSGCMQNSLELLSLSFNKLSGTFSDNISEFSSLNILDLSENFLVGSLPNMVSLFPSLTKLHLDGNQFTGIPANSFSGLFHLDTLTIADNSFKGILTETHLSDLFQLKKLYLFSNSQLSLRISSDWVPSFQLNLLHLQSLKLGPKFPNWIKLQRNLMFLDMSNAEISDNIPTWFWNTFPRLKFFNLSHNRIRGELPDLSTTLSKIIGIELSYNNLEGPLPLLPFNLLILNLSKNRFSGPISVLAKILPSSMSSIDLSDNMLSGKIPQIQNQSISSLNLANNNLSGKIPNRLMQNWGFGILILANNSLSGEIPSSVGNLSNLQILDLGNNNLSGELPSSLQKCKALQLLDLCDNKLFGEIPSWIGDFLHLRFLILRSNEFYGRIPLQICQLKVILILDISINNISGIIPECFSNFSMMATKGGKLLSPFGFIPIDGAPGRVFHNVEVTVFNEGRQYGYGITRDLLRIIDLSSNKLSGNIPSQFTNFSALVTLNLSRNFLNGTIPPKIGMLKELLLLDLSRNDLSGDIPSSMAELTFLNHLDLSYNNFSGKIPSSTQLQSFNASQFIRNPLLCGPPLLQKCPGDKNFNPSQPTQNASASTIQEDEDEFEKWFYAGMGMGFAVGFWVICGSLILKRSWRHSYFLLMINIKDWVYVMIAVHWARLQRRFRS</sequence>
<keyword evidence="9 12" id="KW-0472">Membrane</keyword>
<feature type="domain" description="Leucine-rich repeat-containing N-terminal plant-type" evidence="13">
    <location>
        <begin position="15"/>
        <end position="56"/>
    </location>
</feature>
<dbReference type="InterPro" id="IPR032675">
    <property type="entry name" value="LRR_dom_sf"/>
</dbReference>
<feature type="transmembrane region" description="Helical" evidence="12">
    <location>
        <begin position="925"/>
        <end position="947"/>
    </location>
</feature>
<comment type="similarity">
    <text evidence="2">Belongs to the RLP family.</text>
</comment>
<keyword evidence="4" id="KW-0433">Leucine-rich repeat</keyword>
<evidence type="ECO:0000313" key="15">
    <source>
        <dbReference type="Proteomes" id="UP001163823"/>
    </source>
</evidence>
<accession>A0AAD7M5F6</accession>
<name>A0AAD7M5F6_QUISA</name>
<keyword evidence="11" id="KW-0325">Glycoprotein</keyword>
<evidence type="ECO:0000256" key="5">
    <source>
        <dbReference type="ARBA" id="ARBA00022692"/>
    </source>
</evidence>
<dbReference type="PANTHER" id="PTHR48063:SF101">
    <property type="entry name" value="LRR RECEPTOR-LIKE SERINE_THREONINE-PROTEIN KINASE FLS2"/>
    <property type="match status" value="1"/>
</dbReference>
<evidence type="ECO:0000256" key="8">
    <source>
        <dbReference type="ARBA" id="ARBA00022989"/>
    </source>
</evidence>
<keyword evidence="14" id="KW-0808">Transferase</keyword>
<evidence type="ECO:0000256" key="2">
    <source>
        <dbReference type="ARBA" id="ARBA00009592"/>
    </source>
</evidence>
<dbReference type="PROSITE" id="PS51450">
    <property type="entry name" value="LRR"/>
    <property type="match status" value="1"/>
</dbReference>
<gene>
    <name evidence="14" type="ORF">O6P43_008358</name>
</gene>
<keyword evidence="14" id="KW-0418">Kinase</keyword>
<comment type="subcellular location">
    <subcellularLocation>
        <location evidence="1">Cell membrane</location>
        <topology evidence="1">Single-pass type I membrane protein</topology>
    </subcellularLocation>
</comment>
<dbReference type="Pfam" id="PF13855">
    <property type="entry name" value="LRR_8"/>
    <property type="match status" value="2"/>
</dbReference>
<evidence type="ECO:0000313" key="14">
    <source>
        <dbReference type="EMBL" id="KAJ7970128.1"/>
    </source>
</evidence>
<keyword evidence="8 12" id="KW-1133">Transmembrane helix</keyword>
<reference evidence="14" key="1">
    <citation type="journal article" date="2023" name="Science">
        <title>Elucidation of the pathway for biosynthesis of saponin adjuvants from the soapbark tree.</title>
        <authorList>
            <person name="Reed J."/>
            <person name="Orme A."/>
            <person name="El-Demerdash A."/>
            <person name="Owen C."/>
            <person name="Martin L.B.B."/>
            <person name="Misra R.C."/>
            <person name="Kikuchi S."/>
            <person name="Rejzek M."/>
            <person name="Martin A.C."/>
            <person name="Harkess A."/>
            <person name="Leebens-Mack J."/>
            <person name="Louveau T."/>
            <person name="Stephenson M.J."/>
            <person name="Osbourn A."/>
        </authorList>
    </citation>
    <scope>NUCLEOTIDE SEQUENCE</scope>
    <source>
        <strain evidence="14">S10</strain>
    </source>
</reference>
<evidence type="ECO:0000256" key="11">
    <source>
        <dbReference type="ARBA" id="ARBA00023180"/>
    </source>
</evidence>
<keyword evidence="5 12" id="KW-0812">Transmembrane</keyword>
<evidence type="ECO:0000256" key="1">
    <source>
        <dbReference type="ARBA" id="ARBA00004251"/>
    </source>
</evidence>
<comment type="caution">
    <text evidence="14">The sequence shown here is derived from an EMBL/GenBank/DDBJ whole genome shotgun (WGS) entry which is preliminary data.</text>
</comment>
<evidence type="ECO:0000256" key="3">
    <source>
        <dbReference type="ARBA" id="ARBA00022475"/>
    </source>
</evidence>
<evidence type="ECO:0000256" key="7">
    <source>
        <dbReference type="ARBA" id="ARBA00022737"/>
    </source>
</evidence>
<dbReference type="FunFam" id="3.80.10.10:FF:000041">
    <property type="entry name" value="LRR receptor-like serine/threonine-protein kinase ERECTA"/>
    <property type="match status" value="1"/>
</dbReference>
<dbReference type="Gene3D" id="3.80.10.10">
    <property type="entry name" value="Ribonuclease Inhibitor"/>
    <property type="match status" value="4"/>
</dbReference>
<evidence type="ECO:0000256" key="12">
    <source>
        <dbReference type="SAM" id="Phobius"/>
    </source>
</evidence>
<organism evidence="14 15">
    <name type="scientific">Quillaja saponaria</name>
    <name type="common">Soap bark tree</name>
    <dbReference type="NCBI Taxonomy" id="32244"/>
    <lineage>
        <taxon>Eukaryota</taxon>
        <taxon>Viridiplantae</taxon>
        <taxon>Streptophyta</taxon>
        <taxon>Embryophyta</taxon>
        <taxon>Tracheophyta</taxon>
        <taxon>Spermatophyta</taxon>
        <taxon>Magnoliopsida</taxon>
        <taxon>eudicotyledons</taxon>
        <taxon>Gunneridae</taxon>
        <taxon>Pentapetalae</taxon>
        <taxon>rosids</taxon>
        <taxon>fabids</taxon>
        <taxon>Fabales</taxon>
        <taxon>Quillajaceae</taxon>
        <taxon>Quillaja</taxon>
    </lineage>
</organism>
<dbReference type="Pfam" id="PF08263">
    <property type="entry name" value="LRRNT_2"/>
    <property type="match status" value="1"/>
</dbReference>
<keyword evidence="10 14" id="KW-0675">Receptor</keyword>
<dbReference type="InterPro" id="IPR003591">
    <property type="entry name" value="Leu-rich_rpt_typical-subtyp"/>
</dbReference>
<dbReference type="SUPFAM" id="SSF52047">
    <property type="entry name" value="RNI-like"/>
    <property type="match status" value="1"/>
</dbReference>
<evidence type="ECO:0000256" key="6">
    <source>
        <dbReference type="ARBA" id="ARBA00022729"/>
    </source>
</evidence>
<dbReference type="EMBL" id="JARAOO010000004">
    <property type="protein sequence ID" value="KAJ7970128.1"/>
    <property type="molecule type" value="Genomic_DNA"/>
</dbReference>
<dbReference type="InterPro" id="IPR001611">
    <property type="entry name" value="Leu-rich_rpt"/>
</dbReference>
<dbReference type="Proteomes" id="UP001163823">
    <property type="component" value="Chromosome 4"/>
</dbReference>
<feature type="transmembrane region" description="Helical" evidence="12">
    <location>
        <begin position="954"/>
        <end position="975"/>
    </location>
</feature>
<dbReference type="GO" id="GO:0016301">
    <property type="term" value="F:kinase activity"/>
    <property type="evidence" value="ECO:0007669"/>
    <property type="project" value="UniProtKB-KW"/>
</dbReference>
<proteinExistence type="inferred from homology"/>
<evidence type="ECO:0000259" key="13">
    <source>
        <dbReference type="Pfam" id="PF08263"/>
    </source>
</evidence>
<dbReference type="InterPro" id="IPR013210">
    <property type="entry name" value="LRR_N_plant-typ"/>
</dbReference>